<dbReference type="GO" id="GO:0015344">
    <property type="term" value="F:siderophore uptake transmembrane transporter activity"/>
    <property type="evidence" value="ECO:0007669"/>
    <property type="project" value="TreeGrafter"/>
</dbReference>
<keyword evidence="3" id="KW-1134">Transmembrane beta strand</keyword>
<keyword evidence="10" id="KW-1185">Reference proteome</keyword>
<keyword evidence="7" id="KW-0732">Signal</keyword>
<dbReference type="InterPro" id="IPR012910">
    <property type="entry name" value="Plug_dom"/>
</dbReference>
<evidence type="ECO:0000313" key="9">
    <source>
        <dbReference type="EMBL" id="PWI32996.1"/>
    </source>
</evidence>
<dbReference type="AlphaFoldDB" id="A0A2U3B867"/>
<dbReference type="InterPro" id="IPR036942">
    <property type="entry name" value="Beta-barrel_TonB_sf"/>
</dbReference>
<dbReference type="PANTHER" id="PTHR30069:SF27">
    <property type="entry name" value="BLL4766 PROTEIN"/>
    <property type="match status" value="1"/>
</dbReference>
<dbReference type="GO" id="GO:0009279">
    <property type="term" value="C:cell outer membrane"/>
    <property type="evidence" value="ECO:0007669"/>
    <property type="project" value="UniProtKB-SubCell"/>
</dbReference>
<organism evidence="9 10">
    <name type="scientific">Vibrio albus</name>
    <dbReference type="NCBI Taxonomy" id="2200953"/>
    <lineage>
        <taxon>Bacteria</taxon>
        <taxon>Pseudomonadati</taxon>
        <taxon>Pseudomonadota</taxon>
        <taxon>Gammaproteobacteria</taxon>
        <taxon>Vibrionales</taxon>
        <taxon>Vibrionaceae</taxon>
        <taxon>Vibrio</taxon>
    </lineage>
</organism>
<evidence type="ECO:0000256" key="3">
    <source>
        <dbReference type="ARBA" id="ARBA00022452"/>
    </source>
</evidence>
<evidence type="ECO:0000256" key="4">
    <source>
        <dbReference type="ARBA" id="ARBA00022692"/>
    </source>
</evidence>
<dbReference type="Gene3D" id="2.170.130.10">
    <property type="entry name" value="TonB-dependent receptor, plug domain"/>
    <property type="match status" value="1"/>
</dbReference>
<evidence type="ECO:0000313" key="10">
    <source>
        <dbReference type="Proteomes" id="UP000245362"/>
    </source>
</evidence>
<name>A0A2U3B867_9VIBR</name>
<feature type="signal peptide" evidence="7">
    <location>
        <begin position="1"/>
        <end position="22"/>
    </location>
</feature>
<dbReference type="Gene3D" id="2.40.170.20">
    <property type="entry name" value="TonB-dependent receptor, beta-barrel domain"/>
    <property type="match status" value="1"/>
</dbReference>
<dbReference type="PANTHER" id="PTHR30069">
    <property type="entry name" value="TONB-DEPENDENT OUTER MEMBRANE RECEPTOR"/>
    <property type="match status" value="1"/>
</dbReference>
<protein>
    <recommendedName>
        <fullName evidence="8">TonB-dependent receptor plug domain-containing protein</fullName>
    </recommendedName>
</protein>
<feature type="domain" description="TonB-dependent receptor plug" evidence="8">
    <location>
        <begin position="56"/>
        <end position="164"/>
    </location>
</feature>
<reference evidence="9 10" key="1">
    <citation type="submission" date="2018-05" db="EMBL/GenBank/DDBJ databases">
        <title>Vibrio limimaris sp. nov., isolated from marine sediment.</title>
        <authorList>
            <person name="Li C.-M."/>
        </authorList>
    </citation>
    <scope>NUCLEOTIDE SEQUENCE [LARGE SCALE GENOMIC DNA]</scope>
    <source>
        <strain evidence="9 10">E4404</strain>
    </source>
</reference>
<keyword evidence="2" id="KW-0813">Transport</keyword>
<dbReference type="Proteomes" id="UP000245362">
    <property type="component" value="Unassembled WGS sequence"/>
</dbReference>
<sequence length="701" mass="78652">MSNIIKFILFWFMSSAVSLCYAQEDDQQFASLLNLSLSELMLVQVSDAGSLTGTSQAKVPAAVTHITQKDIQQLGARSLLELLEITVPGLQMTRHHYELPHLGIRGIISDREDKVMIRVNGRVMNERSGRGAITERDFPLMGDIKQINVIRGAGSSMYGLGAVAMVIDIQTFDSTTLEHDSVSVRGGAGMLYKAIDLNVSRQLDNGLGVYFHSELADVNGANGDDAPLVFAAEGVSINTGETIPRGEPMPTNTRDWQGFRGQPFKKLHLGLDYEDSHLWLRYTEAGRNIATMFRGLVEPPEGLDMPGELMSQIGYEQFTATFEQKHQTLSDAELSWMLSYDRTTITKVQPFPNTKVNHYGEGELFGRVVARWSATPDSDLALGAEYSYEEYGLDFETSSRGLWDTYTASLLGEWQWRPDEDWTLFLGGRLDKHTYTDTLFSPRVSAVYSSDDRNIYKLLLTQSRRMNIAQANRNAELSGNSKGDTEVLNSIEARYERLSEGNFFGFSVFYIDLDALGWDETARNSSTIGNQTQWGIEAEQALDYDRHALNLSFAYTKLLDFELYGQNTAITAMPFGYGDDLADWATYSAKLRYRYDISEQTQLTSTLRALWGYQGSKDYGEYLLDNGSPFITEGYEKAYREQIYLNVGLRHQPARDVTLSVDFHNLLGLFDQDLNKRIYRGSLGGYRDEAVAVSAGVSVTF</sequence>
<comment type="subcellular location">
    <subcellularLocation>
        <location evidence="1">Cell outer membrane</location>
        <topology evidence="1">Multi-pass membrane protein</topology>
    </subcellularLocation>
</comment>
<evidence type="ECO:0000256" key="6">
    <source>
        <dbReference type="ARBA" id="ARBA00023237"/>
    </source>
</evidence>
<evidence type="ECO:0000256" key="2">
    <source>
        <dbReference type="ARBA" id="ARBA00022448"/>
    </source>
</evidence>
<evidence type="ECO:0000259" key="8">
    <source>
        <dbReference type="Pfam" id="PF07715"/>
    </source>
</evidence>
<keyword evidence="4" id="KW-0812">Transmembrane</keyword>
<evidence type="ECO:0000256" key="7">
    <source>
        <dbReference type="SAM" id="SignalP"/>
    </source>
</evidence>
<proteinExistence type="predicted"/>
<dbReference type="GO" id="GO:0044718">
    <property type="term" value="P:siderophore transmembrane transport"/>
    <property type="evidence" value="ECO:0007669"/>
    <property type="project" value="TreeGrafter"/>
</dbReference>
<gene>
    <name evidence="9" type="ORF">DI392_11820</name>
</gene>
<dbReference type="EMBL" id="QFWT01000006">
    <property type="protein sequence ID" value="PWI32996.1"/>
    <property type="molecule type" value="Genomic_DNA"/>
</dbReference>
<accession>A0A2U3B867</accession>
<evidence type="ECO:0000256" key="5">
    <source>
        <dbReference type="ARBA" id="ARBA00023136"/>
    </source>
</evidence>
<dbReference type="InterPro" id="IPR039426">
    <property type="entry name" value="TonB-dep_rcpt-like"/>
</dbReference>
<comment type="caution">
    <text evidence="9">The sequence shown here is derived from an EMBL/GenBank/DDBJ whole genome shotgun (WGS) entry which is preliminary data.</text>
</comment>
<keyword evidence="5" id="KW-0472">Membrane</keyword>
<keyword evidence="6" id="KW-0998">Cell outer membrane</keyword>
<dbReference type="Pfam" id="PF07715">
    <property type="entry name" value="Plug"/>
    <property type="match status" value="1"/>
</dbReference>
<evidence type="ECO:0000256" key="1">
    <source>
        <dbReference type="ARBA" id="ARBA00004571"/>
    </source>
</evidence>
<dbReference type="SUPFAM" id="SSF56935">
    <property type="entry name" value="Porins"/>
    <property type="match status" value="1"/>
</dbReference>
<feature type="chain" id="PRO_5015426882" description="TonB-dependent receptor plug domain-containing protein" evidence="7">
    <location>
        <begin position="23"/>
        <end position="701"/>
    </location>
</feature>
<dbReference type="OrthoDB" id="9764669at2"/>
<dbReference type="InterPro" id="IPR037066">
    <property type="entry name" value="Plug_dom_sf"/>
</dbReference>
<dbReference type="RefSeq" id="WP_109320115.1">
    <property type="nucleotide sequence ID" value="NZ_QFWT01000006.1"/>
</dbReference>